<dbReference type="CDD" id="cd06502">
    <property type="entry name" value="TA_like"/>
    <property type="match status" value="1"/>
</dbReference>
<accession>A0A0F9QPY1</accession>
<sequence>MIKLKIVDFRSDTVTKPSPEMWEAIRSLDDSKLGDDVEREDPTVNELEEKAAKIVGKEASLYVTSGTQGNLVSLLSQTNPGDEILVEEFSHIYGHEVGSAARIGGLMVRTFPSNKGIPSLNELQNLIHDRKDIHEPPTTLLCIENTHNFHGGVIVHPKDLEKQKKFAISNDLKFHLDGARIFNAAVATNQPVTEFTKHVDSVMFCLSKGLSCPIGSIIAGSRAFIEKARKFRKMVGGGWRQAGVIASFGLIALEPKWITRLSVDNRNAKKLADGLREFAFPIKVQSPETNIFFVDFPHKAPMEKIMTLLHKNGIKAFNFKQKIRFVTHYGIEEDDIQYSVNIIGKILQKVF</sequence>
<dbReference type="InterPro" id="IPR023603">
    <property type="entry name" value="Low_specificity_L-TA-like"/>
</dbReference>
<comment type="similarity">
    <text evidence="2">Belongs to the threonine aldolase family.</text>
</comment>
<keyword evidence="3" id="KW-0663">Pyridoxal phosphate</keyword>
<comment type="caution">
    <text evidence="6">The sequence shown here is derived from an EMBL/GenBank/DDBJ whole genome shotgun (WGS) entry which is preliminary data.</text>
</comment>
<dbReference type="AlphaFoldDB" id="A0A0F9QPY1"/>
<name>A0A0F9QPY1_9ZZZZ</name>
<dbReference type="InterPro" id="IPR015424">
    <property type="entry name" value="PyrdxlP-dep_Trfase"/>
</dbReference>
<dbReference type="GO" id="GO:0006567">
    <property type="term" value="P:L-threonine catabolic process"/>
    <property type="evidence" value="ECO:0007669"/>
    <property type="project" value="TreeGrafter"/>
</dbReference>
<dbReference type="FunFam" id="3.40.640.10:FF:000030">
    <property type="entry name" value="Low-specificity L-threonine aldolase"/>
    <property type="match status" value="1"/>
</dbReference>
<dbReference type="InterPro" id="IPR015421">
    <property type="entry name" value="PyrdxlP-dep_Trfase_major"/>
</dbReference>
<organism evidence="6">
    <name type="scientific">marine sediment metagenome</name>
    <dbReference type="NCBI Taxonomy" id="412755"/>
    <lineage>
        <taxon>unclassified sequences</taxon>
        <taxon>metagenomes</taxon>
        <taxon>ecological metagenomes</taxon>
    </lineage>
</organism>
<feature type="domain" description="Aromatic amino acid beta-eliminating lyase/threonine aldolase" evidence="5">
    <location>
        <begin position="8"/>
        <end position="295"/>
    </location>
</feature>
<evidence type="ECO:0000313" key="6">
    <source>
        <dbReference type="EMBL" id="KKN07328.1"/>
    </source>
</evidence>
<gene>
    <name evidence="6" type="ORF">LCGC14_1068250</name>
</gene>
<dbReference type="PIRSF" id="PIRSF017617">
    <property type="entry name" value="Thr_aldolase"/>
    <property type="match status" value="1"/>
</dbReference>
<comment type="cofactor">
    <cofactor evidence="1">
        <name>pyridoxal 5'-phosphate</name>
        <dbReference type="ChEBI" id="CHEBI:597326"/>
    </cofactor>
</comment>
<evidence type="ECO:0000256" key="2">
    <source>
        <dbReference type="ARBA" id="ARBA00006966"/>
    </source>
</evidence>
<dbReference type="Gene3D" id="3.90.1150.10">
    <property type="entry name" value="Aspartate Aminotransferase, domain 1"/>
    <property type="match status" value="1"/>
</dbReference>
<evidence type="ECO:0000256" key="3">
    <source>
        <dbReference type="ARBA" id="ARBA00022898"/>
    </source>
</evidence>
<evidence type="ECO:0000256" key="4">
    <source>
        <dbReference type="ARBA" id="ARBA00023239"/>
    </source>
</evidence>
<dbReference type="PANTHER" id="PTHR48097">
    <property type="entry name" value="L-THREONINE ALDOLASE-RELATED"/>
    <property type="match status" value="1"/>
</dbReference>
<protein>
    <recommendedName>
        <fullName evidence="5">Aromatic amino acid beta-eliminating lyase/threonine aldolase domain-containing protein</fullName>
    </recommendedName>
</protein>
<dbReference type="Pfam" id="PF01212">
    <property type="entry name" value="Beta_elim_lyase"/>
    <property type="match status" value="1"/>
</dbReference>
<dbReference type="InterPro" id="IPR001597">
    <property type="entry name" value="ArAA_b-elim_lyase/Thr_aldolase"/>
</dbReference>
<dbReference type="GO" id="GO:0005829">
    <property type="term" value="C:cytosol"/>
    <property type="evidence" value="ECO:0007669"/>
    <property type="project" value="TreeGrafter"/>
</dbReference>
<dbReference type="InterPro" id="IPR015422">
    <property type="entry name" value="PyrdxlP-dep_Trfase_small"/>
</dbReference>
<dbReference type="SUPFAM" id="SSF53383">
    <property type="entry name" value="PLP-dependent transferases"/>
    <property type="match status" value="1"/>
</dbReference>
<evidence type="ECO:0000256" key="1">
    <source>
        <dbReference type="ARBA" id="ARBA00001933"/>
    </source>
</evidence>
<reference evidence="6" key="1">
    <citation type="journal article" date="2015" name="Nature">
        <title>Complex archaea that bridge the gap between prokaryotes and eukaryotes.</title>
        <authorList>
            <person name="Spang A."/>
            <person name="Saw J.H."/>
            <person name="Jorgensen S.L."/>
            <person name="Zaremba-Niedzwiedzka K."/>
            <person name="Martijn J."/>
            <person name="Lind A.E."/>
            <person name="van Eijk R."/>
            <person name="Schleper C."/>
            <person name="Guy L."/>
            <person name="Ettema T.J."/>
        </authorList>
    </citation>
    <scope>NUCLEOTIDE SEQUENCE</scope>
</reference>
<dbReference type="GO" id="GO:0006545">
    <property type="term" value="P:glycine biosynthetic process"/>
    <property type="evidence" value="ECO:0007669"/>
    <property type="project" value="TreeGrafter"/>
</dbReference>
<evidence type="ECO:0000259" key="5">
    <source>
        <dbReference type="Pfam" id="PF01212"/>
    </source>
</evidence>
<proteinExistence type="inferred from homology"/>
<dbReference type="EMBL" id="LAZR01004582">
    <property type="protein sequence ID" value="KKN07328.1"/>
    <property type="molecule type" value="Genomic_DNA"/>
</dbReference>
<dbReference type="NCBIfam" id="NF041359">
    <property type="entry name" value="GntG_guanitoxin"/>
    <property type="match status" value="1"/>
</dbReference>
<dbReference type="GO" id="GO:0008732">
    <property type="term" value="F:L-allo-threonine aldolase activity"/>
    <property type="evidence" value="ECO:0007669"/>
    <property type="project" value="TreeGrafter"/>
</dbReference>
<dbReference type="Gene3D" id="3.40.640.10">
    <property type="entry name" value="Type I PLP-dependent aspartate aminotransferase-like (Major domain)"/>
    <property type="match status" value="1"/>
</dbReference>
<dbReference type="PANTHER" id="PTHR48097:SF9">
    <property type="entry name" value="L-THREONINE ALDOLASE"/>
    <property type="match status" value="1"/>
</dbReference>
<keyword evidence="4" id="KW-0456">Lyase</keyword>